<sequence length="92" mass="10952">MEANFRGNKVLPRCKKKKEDGGISIFIKHENGKLIGEESKISGIWKNYFDNRRMIDYWAKSRDWEKLSSILTKVKKPTEEEFHQIVQSMKNY</sequence>
<keyword evidence="2" id="KW-1185">Reference proteome</keyword>
<evidence type="ECO:0000313" key="2">
    <source>
        <dbReference type="Proteomes" id="UP001516400"/>
    </source>
</evidence>
<organism evidence="1 2">
    <name type="scientific">Cryptolaemus montrouzieri</name>
    <dbReference type="NCBI Taxonomy" id="559131"/>
    <lineage>
        <taxon>Eukaryota</taxon>
        <taxon>Metazoa</taxon>
        <taxon>Ecdysozoa</taxon>
        <taxon>Arthropoda</taxon>
        <taxon>Hexapoda</taxon>
        <taxon>Insecta</taxon>
        <taxon>Pterygota</taxon>
        <taxon>Neoptera</taxon>
        <taxon>Endopterygota</taxon>
        <taxon>Coleoptera</taxon>
        <taxon>Polyphaga</taxon>
        <taxon>Cucujiformia</taxon>
        <taxon>Coccinelloidea</taxon>
        <taxon>Coccinellidae</taxon>
        <taxon>Scymninae</taxon>
        <taxon>Scymnini</taxon>
        <taxon>Cryptolaemus</taxon>
    </lineage>
</organism>
<evidence type="ECO:0000313" key="1">
    <source>
        <dbReference type="EMBL" id="KAL3285775.1"/>
    </source>
</evidence>
<dbReference type="AlphaFoldDB" id="A0ABD2P499"/>
<reference evidence="1 2" key="1">
    <citation type="journal article" date="2021" name="BMC Biol.">
        <title>Horizontally acquired antibacterial genes associated with adaptive radiation of ladybird beetles.</title>
        <authorList>
            <person name="Li H.S."/>
            <person name="Tang X.F."/>
            <person name="Huang Y.H."/>
            <person name="Xu Z.Y."/>
            <person name="Chen M.L."/>
            <person name="Du X.Y."/>
            <person name="Qiu B.Y."/>
            <person name="Chen P.T."/>
            <person name="Zhang W."/>
            <person name="Slipinski A."/>
            <person name="Escalona H.E."/>
            <person name="Waterhouse R.M."/>
            <person name="Zwick A."/>
            <person name="Pang H."/>
        </authorList>
    </citation>
    <scope>NUCLEOTIDE SEQUENCE [LARGE SCALE GENOMIC DNA]</scope>
    <source>
        <strain evidence="1">SYSU2018</strain>
    </source>
</reference>
<name>A0ABD2P499_9CUCU</name>
<gene>
    <name evidence="1" type="ORF">HHI36_000299</name>
</gene>
<comment type="caution">
    <text evidence="1">The sequence shown here is derived from an EMBL/GenBank/DDBJ whole genome shotgun (WGS) entry which is preliminary data.</text>
</comment>
<accession>A0ABD2P499</accession>
<dbReference type="Proteomes" id="UP001516400">
    <property type="component" value="Unassembled WGS sequence"/>
</dbReference>
<dbReference type="EMBL" id="JABFTP020000185">
    <property type="protein sequence ID" value="KAL3285775.1"/>
    <property type="molecule type" value="Genomic_DNA"/>
</dbReference>
<protein>
    <submittedName>
        <fullName evidence="1">Uncharacterized protein</fullName>
    </submittedName>
</protein>
<proteinExistence type="predicted"/>